<dbReference type="EMBL" id="BSXT01019063">
    <property type="protein sequence ID" value="GMG17705.1"/>
    <property type="molecule type" value="Genomic_DNA"/>
</dbReference>
<dbReference type="GO" id="GO:0016787">
    <property type="term" value="F:hydrolase activity"/>
    <property type="evidence" value="ECO:0007669"/>
    <property type="project" value="UniProtKB-KW"/>
</dbReference>
<evidence type="ECO:0000256" key="5">
    <source>
        <dbReference type="ARBA" id="ARBA00023268"/>
    </source>
</evidence>
<keyword evidence="5" id="KW-0511">Multifunctional enzyme</keyword>
<feature type="region of interest" description="Disordered" evidence="6">
    <location>
        <begin position="299"/>
        <end position="354"/>
    </location>
</feature>
<sequence>MRVLTAALVGNPLPEHIKVTVFMDGMRVGPVSTQLFRLHANTMSEAIQIAVYSFRILIDLGASKDFARRQSVARNADKFADALRENSGTGPISVRLANGSLVEVPRVLMDLPVKFEGFYSTERFIVLGMDNYDLILGMPLLEKHEPWIDWRGKAIGASRPALSDRALVRHVPTSVKTKGIRQDRQGTSAPEEFMGVAEVFGVPQELTVDSVKESAEALPGVKPSEPREASRSGWASCVACGATKSVDPDTGSRRANAWEAGDTASNVGNLVPREPVKAKQEGKVGEDASCLGNIAPHKASMADDARDEASSDMGNIVPRRGRRRRCLHRKSSLRSQNGVAQGDSEPKAKAPQTRWSEGHYHVFDSETGLRVKANAVQLEGLPEVTELLNLEGMSLDEFLADLKAGEIAEMVLLRPEPTPEELNSFSVITVSQGNGPCRESSVRSSIPWLGLANYLHKYSAGYAGLAKPLSDLLKKDADWRWERQHEEAFDSINASLQRAPILALPDESKRFRVVCGASEYAIGCALLQTDEDGHERTISFQSRQLKAVERNYPVHDKELLAVKYAFVKFWVHLLGSRPFVVYTDHAPLRTVTNSPHLSQRMARWLSSFPEYNFRVEYKPYSPVGLLEVDESRLCLRSSGR</sequence>
<proteinExistence type="predicted"/>
<evidence type="ECO:0000256" key="3">
    <source>
        <dbReference type="ARBA" id="ARBA00022722"/>
    </source>
</evidence>
<keyword evidence="9" id="KW-1185">Reference proteome</keyword>
<dbReference type="SUPFAM" id="SSF56672">
    <property type="entry name" value="DNA/RNA polymerases"/>
    <property type="match status" value="1"/>
</dbReference>
<feature type="compositionally biased region" description="Basic residues" evidence="6">
    <location>
        <begin position="319"/>
        <end position="332"/>
    </location>
</feature>
<reference evidence="8" key="1">
    <citation type="submission" date="2023-04" db="EMBL/GenBank/DDBJ databases">
        <title>Phytophthora fragariaefolia NBRC 109709.</title>
        <authorList>
            <person name="Ichikawa N."/>
            <person name="Sato H."/>
            <person name="Tonouchi N."/>
        </authorList>
    </citation>
    <scope>NUCLEOTIDE SEQUENCE</scope>
    <source>
        <strain evidence="8">NBRC 109709</strain>
    </source>
</reference>
<dbReference type="Gene3D" id="2.40.70.10">
    <property type="entry name" value="Acid Proteases"/>
    <property type="match status" value="1"/>
</dbReference>
<keyword evidence="3" id="KW-0540">Nuclease</keyword>
<dbReference type="CDD" id="cd00303">
    <property type="entry name" value="retropepsin_like"/>
    <property type="match status" value="1"/>
</dbReference>
<evidence type="ECO:0000256" key="2">
    <source>
        <dbReference type="ARBA" id="ARBA00022695"/>
    </source>
</evidence>
<name>A0A9W6YQW9_9STRA</name>
<dbReference type="Pfam" id="PF17919">
    <property type="entry name" value="RT_RNaseH_2"/>
    <property type="match status" value="1"/>
</dbReference>
<evidence type="ECO:0000313" key="8">
    <source>
        <dbReference type="EMBL" id="GMG17705.1"/>
    </source>
</evidence>
<feature type="compositionally biased region" description="Basic and acidic residues" evidence="6">
    <location>
        <begin position="300"/>
        <end position="309"/>
    </location>
</feature>
<dbReference type="GO" id="GO:0003964">
    <property type="term" value="F:RNA-directed DNA polymerase activity"/>
    <property type="evidence" value="ECO:0007669"/>
    <property type="project" value="UniProtKB-KW"/>
</dbReference>
<protein>
    <submittedName>
        <fullName evidence="8">Unnamed protein product</fullName>
    </submittedName>
</protein>
<comment type="caution">
    <text evidence="8">The sequence shown here is derived from an EMBL/GenBank/DDBJ whole genome shotgun (WGS) entry which is preliminary data.</text>
</comment>
<evidence type="ECO:0000313" key="9">
    <source>
        <dbReference type="Proteomes" id="UP001165121"/>
    </source>
</evidence>
<dbReference type="CDD" id="cd09274">
    <property type="entry name" value="RNase_HI_RT_Ty3"/>
    <property type="match status" value="1"/>
</dbReference>
<accession>A0A9W6YQW9</accession>
<feature type="domain" description="Reverse transcriptase/retrotransposon-derived protein RNase H-like" evidence="7">
    <location>
        <begin position="481"/>
        <end position="581"/>
    </location>
</feature>
<dbReference type="AlphaFoldDB" id="A0A9W6YQW9"/>
<dbReference type="InterPro" id="IPR021109">
    <property type="entry name" value="Peptidase_aspartic_dom_sf"/>
</dbReference>
<dbReference type="InterPro" id="IPR043502">
    <property type="entry name" value="DNA/RNA_pol_sf"/>
</dbReference>
<keyword evidence="4" id="KW-0378">Hydrolase</keyword>
<dbReference type="PANTHER" id="PTHR37984">
    <property type="entry name" value="PROTEIN CBG26694"/>
    <property type="match status" value="1"/>
</dbReference>
<keyword evidence="2" id="KW-0548">Nucleotidyltransferase</keyword>
<dbReference type="Proteomes" id="UP001165121">
    <property type="component" value="Unassembled WGS sequence"/>
</dbReference>
<organism evidence="8 9">
    <name type="scientific">Phytophthora fragariaefolia</name>
    <dbReference type="NCBI Taxonomy" id="1490495"/>
    <lineage>
        <taxon>Eukaryota</taxon>
        <taxon>Sar</taxon>
        <taxon>Stramenopiles</taxon>
        <taxon>Oomycota</taxon>
        <taxon>Peronosporomycetes</taxon>
        <taxon>Peronosporales</taxon>
        <taxon>Peronosporaceae</taxon>
        <taxon>Phytophthora</taxon>
    </lineage>
</organism>
<gene>
    <name evidence="8" type="ORF">Pfra01_003031900</name>
</gene>
<dbReference type="InterPro" id="IPR043128">
    <property type="entry name" value="Rev_trsase/Diguanyl_cyclase"/>
</dbReference>
<dbReference type="GO" id="GO:0004519">
    <property type="term" value="F:endonuclease activity"/>
    <property type="evidence" value="ECO:0007669"/>
    <property type="project" value="UniProtKB-KW"/>
</dbReference>
<dbReference type="InterPro" id="IPR050951">
    <property type="entry name" value="Retrovirus_Pol_polyprotein"/>
</dbReference>
<dbReference type="OrthoDB" id="127730at2759"/>
<evidence type="ECO:0000256" key="4">
    <source>
        <dbReference type="ARBA" id="ARBA00022759"/>
    </source>
</evidence>
<dbReference type="PANTHER" id="PTHR37984:SF5">
    <property type="entry name" value="PROTEIN NYNRIN-LIKE"/>
    <property type="match status" value="1"/>
</dbReference>
<keyword evidence="1" id="KW-0808">Transferase</keyword>
<evidence type="ECO:0000259" key="7">
    <source>
        <dbReference type="Pfam" id="PF17919"/>
    </source>
</evidence>
<evidence type="ECO:0000256" key="6">
    <source>
        <dbReference type="SAM" id="MobiDB-lite"/>
    </source>
</evidence>
<dbReference type="Gene3D" id="3.30.70.270">
    <property type="match status" value="1"/>
</dbReference>
<dbReference type="InterPro" id="IPR041577">
    <property type="entry name" value="RT_RNaseH_2"/>
</dbReference>
<keyword evidence="4" id="KW-0255">Endonuclease</keyword>
<evidence type="ECO:0000256" key="1">
    <source>
        <dbReference type="ARBA" id="ARBA00022679"/>
    </source>
</evidence>